<feature type="domain" description="Reverse transcriptase" evidence="1">
    <location>
        <begin position="1"/>
        <end position="113"/>
    </location>
</feature>
<accession>A0A225WNB4</accession>
<protein>
    <submittedName>
        <fullName evidence="2">Pol Polyprotein</fullName>
    </submittedName>
</protein>
<dbReference type="AlphaFoldDB" id="A0A225WNB4"/>
<dbReference type="InterPro" id="IPR000477">
    <property type="entry name" value="RT_dom"/>
</dbReference>
<proteinExistence type="predicted"/>
<gene>
    <name evidence="2" type="ORF">PHMEG_0007099</name>
</gene>
<comment type="caution">
    <text evidence="2">The sequence shown here is derived from an EMBL/GenBank/DDBJ whole genome shotgun (WGS) entry which is preliminary data.</text>
</comment>
<name>A0A225WNB4_9STRA</name>
<dbReference type="Pfam" id="PF00078">
    <property type="entry name" value="RVT_1"/>
    <property type="match status" value="1"/>
</dbReference>
<dbReference type="EMBL" id="NBNE01000541">
    <property type="protein sequence ID" value="OWZ18758.1"/>
    <property type="molecule type" value="Genomic_DNA"/>
</dbReference>
<dbReference type="PANTHER" id="PTHR19446">
    <property type="entry name" value="REVERSE TRANSCRIPTASES"/>
    <property type="match status" value="1"/>
</dbReference>
<keyword evidence="3" id="KW-1185">Reference proteome</keyword>
<evidence type="ECO:0000313" key="2">
    <source>
        <dbReference type="EMBL" id="OWZ18758.1"/>
    </source>
</evidence>
<organism evidence="2 3">
    <name type="scientific">Phytophthora megakarya</name>
    <dbReference type="NCBI Taxonomy" id="4795"/>
    <lineage>
        <taxon>Eukaryota</taxon>
        <taxon>Sar</taxon>
        <taxon>Stramenopiles</taxon>
        <taxon>Oomycota</taxon>
        <taxon>Peronosporomycetes</taxon>
        <taxon>Peronosporales</taxon>
        <taxon>Peronosporaceae</taxon>
        <taxon>Phytophthora</taxon>
    </lineage>
</organism>
<sequence length="113" mass="12919">MQHQVMLVRDLHHLVTTGDKEDREGLANILDFAKCFDRVNTSYLLQVLENQTFGSKFLSWIRLLYVDSKCSLIFNGWGQTALKLTRGVQQGDPLSPFLFALSLEPLGNLLREH</sequence>
<dbReference type="PROSITE" id="PS50878">
    <property type="entry name" value="RT_POL"/>
    <property type="match status" value="1"/>
</dbReference>
<dbReference type="SUPFAM" id="SSF56672">
    <property type="entry name" value="DNA/RNA polymerases"/>
    <property type="match status" value="1"/>
</dbReference>
<dbReference type="Proteomes" id="UP000198211">
    <property type="component" value="Unassembled WGS sequence"/>
</dbReference>
<reference evidence="3" key="1">
    <citation type="submission" date="2017-03" db="EMBL/GenBank/DDBJ databases">
        <title>Phytopthora megakarya and P. palmivora, two closely related causual agents of cacao black pod achieved similar genome size and gene model numbers by different mechanisms.</title>
        <authorList>
            <person name="Ali S."/>
            <person name="Shao J."/>
            <person name="Larry D.J."/>
            <person name="Kronmiller B."/>
            <person name="Shen D."/>
            <person name="Strem M.D."/>
            <person name="Melnick R.L."/>
            <person name="Guiltinan M.J."/>
            <person name="Tyler B.M."/>
            <person name="Meinhardt L.W."/>
            <person name="Bailey B.A."/>
        </authorList>
    </citation>
    <scope>NUCLEOTIDE SEQUENCE [LARGE SCALE GENOMIC DNA]</scope>
    <source>
        <strain evidence="3">zdho120</strain>
    </source>
</reference>
<evidence type="ECO:0000259" key="1">
    <source>
        <dbReference type="PROSITE" id="PS50878"/>
    </source>
</evidence>
<dbReference type="STRING" id="4795.A0A225WNB4"/>
<evidence type="ECO:0000313" key="3">
    <source>
        <dbReference type="Proteomes" id="UP000198211"/>
    </source>
</evidence>
<dbReference type="InterPro" id="IPR043502">
    <property type="entry name" value="DNA/RNA_pol_sf"/>
</dbReference>
<dbReference type="OrthoDB" id="161877at2759"/>